<reference evidence="3 4" key="1">
    <citation type="submission" date="2021-03" db="EMBL/GenBank/DDBJ databases">
        <title>Genomic Encyclopedia of Type Strains, Phase IV (KMG-IV): sequencing the most valuable type-strain genomes for metagenomic binning, comparative biology and taxonomic classification.</title>
        <authorList>
            <person name="Goeker M."/>
        </authorList>
    </citation>
    <scope>NUCLEOTIDE SEQUENCE [LARGE SCALE GENOMIC DNA]</scope>
    <source>
        <strain evidence="3 4">DSM 12287</strain>
    </source>
</reference>
<dbReference type="Gene3D" id="3.40.50.1010">
    <property type="entry name" value="5'-nuclease"/>
    <property type="match status" value="1"/>
</dbReference>
<feature type="domain" description="VapC9 PIN-like" evidence="2">
    <location>
        <begin position="42"/>
        <end position="156"/>
    </location>
</feature>
<dbReference type="InterPro" id="IPR029060">
    <property type="entry name" value="PIN-like_dom_sf"/>
</dbReference>
<evidence type="ECO:0000313" key="3">
    <source>
        <dbReference type="EMBL" id="MBP1901507.1"/>
    </source>
</evidence>
<protein>
    <submittedName>
        <fullName evidence="3">rRNA-processing protein FCF1</fullName>
    </submittedName>
</protein>
<accession>A0A8J7RTP2</accession>
<dbReference type="RefSeq" id="WP_209545620.1">
    <property type="nucleotide sequence ID" value="NZ_BAAADX010000006.1"/>
</dbReference>
<dbReference type="CDD" id="cd09879">
    <property type="entry name" value="PIN_VapC_AF0591-like"/>
    <property type="match status" value="1"/>
</dbReference>
<dbReference type="EMBL" id="JAGGKE010000003">
    <property type="protein sequence ID" value="MBP1901507.1"/>
    <property type="molecule type" value="Genomic_DNA"/>
</dbReference>
<dbReference type="Proteomes" id="UP000770586">
    <property type="component" value="Unassembled WGS sequence"/>
</dbReference>
<evidence type="ECO:0000256" key="1">
    <source>
        <dbReference type="SAM" id="MobiDB-lite"/>
    </source>
</evidence>
<dbReference type="OrthoDB" id="15280at2157"/>
<dbReference type="AlphaFoldDB" id="A0A8J7RTP2"/>
<comment type="caution">
    <text evidence="3">The sequence shown here is derived from an EMBL/GenBank/DDBJ whole genome shotgun (WGS) entry which is preliminary data.</text>
</comment>
<evidence type="ECO:0000313" key="4">
    <source>
        <dbReference type="Proteomes" id="UP000770586"/>
    </source>
</evidence>
<organism evidence="3 4">
    <name type="scientific">Halorubrum trapanicum</name>
    <dbReference type="NCBI Taxonomy" id="29284"/>
    <lineage>
        <taxon>Archaea</taxon>
        <taxon>Methanobacteriati</taxon>
        <taxon>Methanobacteriota</taxon>
        <taxon>Stenosarchaea group</taxon>
        <taxon>Halobacteria</taxon>
        <taxon>Halobacteriales</taxon>
        <taxon>Haloferacaceae</taxon>
        <taxon>Halorubrum</taxon>
    </lineage>
</organism>
<name>A0A8J7RTP2_9EURY</name>
<keyword evidence="4" id="KW-1185">Reference proteome</keyword>
<sequence length="164" mass="16190">MADDARADGPESTSAGDAEPTPAGDARSGDLAGNGPDGAPVVALDASALMAPVEADLRLFEELDRLLGGYETVVPAAVVAELDGLQGGNGAEATAASVGADLAERAEAVETDESYADDALVALAAAGRVDAVVTVDGPLANRVLEAGAPVIGLRGRNTLAITEP</sequence>
<dbReference type="SUPFAM" id="SSF88723">
    <property type="entry name" value="PIN domain-like"/>
    <property type="match status" value="1"/>
</dbReference>
<proteinExistence type="predicted"/>
<feature type="region of interest" description="Disordered" evidence="1">
    <location>
        <begin position="1"/>
        <end position="38"/>
    </location>
</feature>
<dbReference type="InterPro" id="IPR041120">
    <property type="entry name" value="PIN_9"/>
</dbReference>
<gene>
    <name evidence="3" type="ORF">J2744_001177</name>
</gene>
<evidence type="ECO:0000259" key="2">
    <source>
        <dbReference type="Pfam" id="PF18477"/>
    </source>
</evidence>
<dbReference type="Pfam" id="PF18477">
    <property type="entry name" value="PIN_9"/>
    <property type="match status" value="1"/>
</dbReference>